<evidence type="ECO:0000256" key="1">
    <source>
        <dbReference type="SAM" id="MobiDB-lite"/>
    </source>
</evidence>
<geneLocation type="plasmid" evidence="2 3">
    <name>pPDG2</name>
</geneLocation>
<gene>
    <name evidence="2" type="ORF">EP51_43410</name>
</gene>
<evidence type="ECO:0000313" key="3">
    <source>
        <dbReference type="Proteomes" id="UP000028488"/>
    </source>
</evidence>
<proteinExistence type="predicted"/>
<name>A0A076EYV5_RHOOP</name>
<reference evidence="2 3" key="1">
    <citation type="submission" date="2014-07" db="EMBL/GenBank/DDBJ databases">
        <title>Genome Sequence of Rhodococcus opacus Strain R7, a Biodegrader of Mono- and Polycyclic Aromatic Hydrocarbons.</title>
        <authorList>
            <person name="Di Gennaro P."/>
            <person name="Zampolli J."/>
            <person name="Presti I."/>
            <person name="Cappelletti M."/>
            <person name="D'Ursi P."/>
            <person name="Orro A."/>
            <person name="Mezzelani A."/>
            <person name="Milanesi L."/>
        </authorList>
    </citation>
    <scope>NUCLEOTIDE SEQUENCE [LARGE SCALE GENOMIC DNA]</scope>
    <source>
        <strain evidence="2 3">R7</strain>
        <plasmid evidence="2">pPDG2</plasmid>
    </source>
</reference>
<keyword evidence="2" id="KW-0614">Plasmid</keyword>
<dbReference type="EMBL" id="CP008949">
    <property type="protein sequence ID" value="AII10966.1"/>
    <property type="molecule type" value="Genomic_DNA"/>
</dbReference>
<dbReference type="AlphaFoldDB" id="A0A076EYV5"/>
<evidence type="ECO:0000313" key="2">
    <source>
        <dbReference type="EMBL" id="AII10966.1"/>
    </source>
</evidence>
<feature type="region of interest" description="Disordered" evidence="1">
    <location>
        <begin position="51"/>
        <end position="81"/>
    </location>
</feature>
<organism evidence="2 3">
    <name type="scientific">Rhodococcus opacus</name>
    <name type="common">Nocardia opaca</name>
    <dbReference type="NCBI Taxonomy" id="37919"/>
    <lineage>
        <taxon>Bacteria</taxon>
        <taxon>Bacillati</taxon>
        <taxon>Actinomycetota</taxon>
        <taxon>Actinomycetes</taxon>
        <taxon>Mycobacteriales</taxon>
        <taxon>Nocardiaceae</taxon>
        <taxon>Rhodococcus</taxon>
    </lineage>
</organism>
<protein>
    <submittedName>
        <fullName evidence="2">Uncharacterized protein</fullName>
    </submittedName>
</protein>
<accession>A0A076EYV5</accession>
<sequence length="81" mass="9094">MHWRIMLGEKGKLPLSNEPPGLDELLAPPRLPLSRPDTRRRWTIAHQIGHLPYRSGTPHGDHRRSFPTVAAANPAGYVDGR</sequence>
<dbReference type="Proteomes" id="UP000028488">
    <property type="component" value="Plasmid pPDG2"/>
</dbReference>